<comment type="similarity">
    <text evidence="7">Belongs to the AcnX type II small subunit family.</text>
</comment>
<evidence type="ECO:0000256" key="7">
    <source>
        <dbReference type="HAMAP-Rule" id="MF_00078"/>
    </source>
</evidence>
<evidence type="ECO:0000256" key="2">
    <source>
        <dbReference type="ARBA" id="ARBA00023229"/>
    </source>
</evidence>
<feature type="active site" description="Proton acceptor" evidence="7">
    <location>
        <position position="62"/>
    </location>
</feature>
<evidence type="ECO:0000256" key="3">
    <source>
        <dbReference type="ARBA" id="ARBA00023239"/>
    </source>
</evidence>
<accession>A0A0H4TBQ8</accession>
<feature type="domain" description="Nudix hydrolase" evidence="8">
    <location>
        <begin position="132"/>
        <end position="263"/>
    </location>
</feature>
<dbReference type="EC" id="4.2.1.182" evidence="7"/>
<name>A0A0H4TBQ8_9EURY</name>
<dbReference type="InterPro" id="IPR015797">
    <property type="entry name" value="NUDIX_hydrolase-like_dom_sf"/>
</dbReference>
<dbReference type="PANTHER" id="PTHR36577:SF3">
    <property type="entry name" value="DUF521 DOMAIN PROTEIN (AFU_ORTHOLOGUE AFUA_6G00490)"/>
    <property type="match status" value="1"/>
</dbReference>
<dbReference type="Pfam" id="PF01989">
    <property type="entry name" value="AcnX_swivel_put"/>
    <property type="match status" value="1"/>
</dbReference>
<reference evidence="9" key="1">
    <citation type="journal article" date="2015" name="ISME J.">
        <title>Aquifer environment selects for microbial species cohorts in sediment and groundwater.</title>
        <authorList>
            <person name="Hug L.A."/>
            <person name="Thomas B.C."/>
            <person name="Brown C.T."/>
            <person name="Frischkorn K.R."/>
            <person name="Williams K.H."/>
            <person name="Tringe S.G."/>
            <person name="Banfield J.F."/>
        </authorList>
    </citation>
    <scope>NUCLEOTIDE SEQUENCE</scope>
</reference>
<evidence type="ECO:0000256" key="4">
    <source>
        <dbReference type="ARBA" id="ARBA00045120"/>
    </source>
</evidence>
<dbReference type="InterPro" id="IPR020794">
    <property type="entry name" value="PMDh_S"/>
</dbReference>
<dbReference type="HAMAP" id="MF_00078">
    <property type="entry name" value="PMDh_S"/>
    <property type="match status" value="1"/>
</dbReference>
<dbReference type="AlphaFoldDB" id="A0A0H4TBQ8"/>
<dbReference type="PROSITE" id="PS51462">
    <property type="entry name" value="NUDIX"/>
    <property type="match status" value="1"/>
</dbReference>
<sequence length="263" mass="27770">MRLAGRSVSAGRGGGPALVSAKPMSFLGGVDPATGIVRDPASDIRGECVAGRVLVFPSGKGSTVGSYVLYGLARHGVAPAAIVNERTETIVATGCILGGIPLVDRIDPTAILTGDRVAVDGDAGAVELPDVIERRAATAFLRNRGRILILKRGDTAPTFPGLWSAVSGSVEPTERPLARARDEILEETAIRGARLVARGGPVFVRHDATVFVVFPFLFDVPTRQVRLDRENTDARWVRPAELPEYHTVPRLSDALAAVLPQGA</sequence>
<dbReference type="Gene3D" id="3.50.30.10">
    <property type="entry name" value="Phosphohistidine domain"/>
    <property type="match status" value="1"/>
</dbReference>
<dbReference type="SUPFAM" id="SSF55811">
    <property type="entry name" value="Nudix"/>
    <property type="match status" value="1"/>
</dbReference>
<comment type="catalytic activity">
    <reaction evidence="4">
        <text>(R)-5-phosphomevalonate = (2E)-3-methyl-5-phosphooxypent-2-enoate + H2O</text>
        <dbReference type="Rhea" id="RHEA:78975"/>
        <dbReference type="ChEBI" id="CHEBI:15377"/>
        <dbReference type="ChEBI" id="CHEBI:58146"/>
        <dbReference type="ChEBI" id="CHEBI:229665"/>
        <dbReference type="EC" id="4.2.1.182"/>
    </reaction>
    <physiologicalReaction direction="left-to-right" evidence="4">
        <dbReference type="Rhea" id="RHEA:78976"/>
    </physiologicalReaction>
</comment>
<dbReference type="Pfam" id="PF00293">
    <property type="entry name" value="NUDIX"/>
    <property type="match status" value="1"/>
</dbReference>
<comment type="subunit">
    <text evidence="6 7">Heterodimer composed of a large subunit (PMDh-L) and a small subunit (PMDh-S).</text>
</comment>
<dbReference type="GO" id="GO:0016836">
    <property type="term" value="F:hydro-lyase activity"/>
    <property type="evidence" value="ECO:0007669"/>
    <property type="project" value="UniProtKB-UniRule"/>
</dbReference>
<evidence type="ECO:0000313" key="9">
    <source>
        <dbReference type="EMBL" id="AKQ03922.1"/>
    </source>
</evidence>
<evidence type="ECO:0000256" key="5">
    <source>
        <dbReference type="ARBA" id="ARBA00045299"/>
    </source>
</evidence>
<dbReference type="NCBIfam" id="NF003046">
    <property type="entry name" value="PRK03955.1"/>
    <property type="match status" value="1"/>
</dbReference>
<proteinExistence type="inferred from homology"/>
<dbReference type="Gene3D" id="3.90.79.10">
    <property type="entry name" value="Nucleoside Triphosphate Pyrophosphohydrolase"/>
    <property type="match status" value="1"/>
</dbReference>
<dbReference type="SUPFAM" id="SSF52016">
    <property type="entry name" value="LeuD/IlvD-like"/>
    <property type="match status" value="1"/>
</dbReference>
<dbReference type="GO" id="GO:0019287">
    <property type="term" value="P:isopentenyl diphosphate biosynthetic process, mevalonate pathway"/>
    <property type="evidence" value="ECO:0007669"/>
    <property type="project" value="UniProtKB-UniRule"/>
</dbReference>
<comment type="function">
    <text evidence="5 7">Component of a hydro-lyase that catalyzes the dehydration of mevalonate 5-phosphate (MVA5P) to form trans-anhydromevalonate 5-phosphate (tAHMP). Involved in the archaeal mevalonate (MVA) pathway, which provides fundamental precursors for isoprenoid biosynthesis, such as isopentenyl diphosphate (IPP) and dimethylallyl diphosphate (DMAPP).</text>
</comment>
<evidence type="ECO:0000259" key="8">
    <source>
        <dbReference type="PROSITE" id="PS51462"/>
    </source>
</evidence>
<keyword evidence="2 7" id="KW-0414">Isoprene biosynthesis</keyword>
<evidence type="ECO:0000256" key="6">
    <source>
        <dbReference type="ARBA" id="ARBA00046520"/>
    </source>
</evidence>
<comment type="pathway">
    <text evidence="1 7">Isoprenoid biosynthesis; isopentenyl diphosphate biosynthesis via mevalonate pathway.</text>
</comment>
<organism evidence="9">
    <name type="scientific">uncultured euryarchaeote Rifle_16ft_4_minimus_39</name>
    <dbReference type="NCBI Taxonomy" id="1665197"/>
    <lineage>
        <taxon>Archaea</taxon>
        <taxon>Methanobacteriati</taxon>
        <taxon>Methanobacteriota</taxon>
        <taxon>environmental samples</taxon>
    </lineage>
</organism>
<dbReference type="InterPro" id="IPR000086">
    <property type="entry name" value="NUDIX_hydrolase_dom"/>
</dbReference>
<dbReference type="CDD" id="cd01356">
    <property type="entry name" value="AcnX_swivel"/>
    <property type="match status" value="1"/>
</dbReference>
<protein>
    <recommendedName>
        <fullName evidence="7">Phosphomevalonate dehydratase small subunit</fullName>
        <shortName evidence="7">PMDh small subunit</shortName>
        <shortName evidence="7">PMDh-S</shortName>
        <ecNumber evidence="7">4.2.1.182</ecNumber>
    </recommendedName>
</protein>
<dbReference type="EMBL" id="KT007025">
    <property type="protein sequence ID" value="AKQ03922.1"/>
    <property type="molecule type" value="Genomic_DNA"/>
</dbReference>
<dbReference type="PANTHER" id="PTHR36577">
    <property type="entry name" value="DUF521 DOMAIN PROTEIN (AFU_ORTHOLOGUE AFUA_6G00490)"/>
    <property type="match status" value="1"/>
</dbReference>
<evidence type="ECO:0000256" key="1">
    <source>
        <dbReference type="ARBA" id="ARBA00005092"/>
    </source>
</evidence>
<keyword evidence="3 7" id="KW-0456">Lyase</keyword>
<dbReference type="InterPro" id="IPR002840">
    <property type="entry name" value="PMDh-S-like_dom"/>
</dbReference>